<dbReference type="RefSeq" id="WP_133574819.1">
    <property type="nucleotide sequence ID" value="NZ_SNYC01000003.1"/>
</dbReference>
<comment type="caution">
    <text evidence="1">The sequence shown here is derived from an EMBL/GenBank/DDBJ whole genome shotgun (WGS) entry which is preliminary data.</text>
</comment>
<organism evidence="1 2">
    <name type="scientific">Pedobacter metabolipauper</name>
    <dbReference type="NCBI Taxonomy" id="425513"/>
    <lineage>
        <taxon>Bacteria</taxon>
        <taxon>Pseudomonadati</taxon>
        <taxon>Bacteroidota</taxon>
        <taxon>Sphingobacteriia</taxon>
        <taxon>Sphingobacteriales</taxon>
        <taxon>Sphingobacteriaceae</taxon>
        <taxon>Pedobacter</taxon>
    </lineage>
</organism>
<dbReference type="OrthoDB" id="769352at2"/>
<sequence length="85" mass="9905">MSKIEEPWEPFNIELSIEGKPERLLVIPDREEPKYELFDQHTSIGTVWTETGKQGRFWCGEGLIVKELLDLIGEQIDTYTENKPI</sequence>
<keyword evidence="2" id="KW-1185">Reference proteome</keyword>
<evidence type="ECO:0000313" key="2">
    <source>
        <dbReference type="Proteomes" id="UP000295620"/>
    </source>
</evidence>
<evidence type="ECO:0000313" key="1">
    <source>
        <dbReference type="EMBL" id="TDQ11776.1"/>
    </source>
</evidence>
<dbReference type="AlphaFoldDB" id="A0A4R6SZ95"/>
<protein>
    <submittedName>
        <fullName evidence="1">Uncharacterized protein</fullName>
    </submittedName>
</protein>
<dbReference type="EMBL" id="SNYC01000003">
    <property type="protein sequence ID" value="TDQ11776.1"/>
    <property type="molecule type" value="Genomic_DNA"/>
</dbReference>
<gene>
    <name evidence="1" type="ORF">ATK78_0904</name>
</gene>
<reference evidence="1 2" key="1">
    <citation type="submission" date="2019-03" db="EMBL/GenBank/DDBJ databases">
        <title>Genomic Encyclopedia of Archaeal and Bacterial Type Strains, Phase II (KMG-II): from individual species to whole genera.</title>
        <authorList>
            <person name="Goeker M."/>
        </authorList>
    </citation>
    <scope>NUCLEOTIDE SEQUENCE [LARGE SCALE GENOMIC DNA]</scope>
    <source>
        <strain evidence="1 2">DSM 19035</strain>
    </source>
</reference>
<name>A0A4R6SZ95_9SPHI</name>
<proteinExistence type="predicted"/>
<accession>A0A4R6SZ95</accession>
<dbReference type="Proteomes" id="UP000295620">
    <property type="component" value="Unassembled WGS sequence"/>
</dbReference>